<name>A0A1G5RVD7_9FIRM</name>
<dbReference type="PIRSF" id="PIRSF006593">
    <property type="entry name" value="UCP006593"/>
    <property type="match status" value="1"/>
</dbReference>
<keyword evidence="3" id="KW-1185">Reference proteome</keyword>
<dbReference type="OrthoDB" id="9796465at2"/>
<organism evidence="2 3">
    <name type="scientific">Acidaminobacter hydrogenoformans DSM 2784</name>
    <dbReference type="NCBI Taxonomy" id="1120920"/>
    <lineage>
        <taxon>Bacteria</taxon>
        <taxon>Bacillati</taxon>
        <taxon>Bacillota</taxon>
        <taxon>Clostridia</taxon>
        <taxon>Peptostreptococcales</taxon>
        <taxon>Acidaminobacteraceae</taxon>
        <taxon>Acidaminobacter</taxon>
    </lineage>
</organism>
<dbReference type="Gene3D" id="3.40.50.10880">
    <property type="entry name" value="Uncharacterised protein PF01937, DUF89, domain 3"/>
    <property type="match status" value="1"/>
</dbReference>
<feature type="domain" description="Damage-control phosphatase ARMT1-like metal-binding" evidence="1">
    <location>
        <begin position="6"/>
        <end position="277"/>
    </location>
</feature>
<evidence type="ECO:0000313" key="3">
    <source>
        <dbReference type="Proteomes" id="UP000199208"/>
    </source>
</evidence>
<dbReference type="STRING" id="1120920.SAMN03080599_01063"/>
<protein>
    <recommendedName>
        <fullName evidence="1">Damage-control phosphatase ARMT1-like metal-binding domain-containing protein</fullName>
    </recommendedName>
</protein>
<dbReference type="Gene3D" id="1.10.285.20">
    <property type="entry name" value="Uncharacterised protein PF01937, DUF89, domain 2"/>
    <property type="match status" value="1"/>
</dbReference>
<evidence type="ECO:0000259" key="1">
    <source>
        <dbReference type="Pfam" id="PF01937"/>
    </source>
</evidence>
<dbReference type="InterPro" id="IPR014444">
    <property type="entry name" value="PH1575-like"/>
</dbReference>
<dbReference type="RefSeq" id="WP_092589868.1">
    <property type="nucleotide sequence ID" value="NZ_FMWL01000004.1"/>
</dbReference>
<dbReference type="InterPro" id="IPR036075">
    <property type="entry name" value="ARMT-1-like_metal-bd_sf"/>
</dbReference>
<dbReference type="SUPFAM" id="SSF111321">
    <property type="entry name" value="AF1104-like"/>
    <property type="match status" value="1"/>
</dbReference>
<dbReference type="AlphaFoldDB" id="A0A1G5RVD7"/>
<evidence type="ECO:0000313" key="2">
    <source>
        <dbReference type="EMBL" id="SCZ78105.1"/>
    </source>
</evidence>
<dbReference type="InterPro" id="IPR002791">
    <property type="entry name" value="ARMT1-like_metal-bd"/>
</dbReference>
<accession>A0A1G5RVD7</accession>
<sequence length="288" mass="31172">MQLFLDCLPCMLRQVLEAAQMATKDEALQESIMDEALETLAAYKTFKTAPALAEAMHGVVKRLTGVEDPYAAVKARDISEALRLEPLIRDFVKAGSDALAVALKVSATGNVMDSALYSNLDLEACLMSELEKPFAVNDYEAFKRELESARKILIIGDNSGEAVFDKVLVNTLSDFKGLEVTYAVRDKPIINDATLEDAKSAGLDSLVELISTGCGAPGAVLDCCSEAFRQRFDEADLVLSKGQGNFEALSEAPRPVYFLLKAKCDKIARALGVQLNAYVFKQGAAASR</sequence>
<proteinExistence type="predicted"/>
<gene>
    <name evidence="2" type="ORF">SAMN03080599_01063</name>
</gene>
<reference evidence="2 3" key="1">
    <citation type="submission" date="2016-10" db="EMBL/GenBank/DDBJ databases">
        <authorList>
            <person name="de Groot N.N."/>
        </authorList>
    </citation>
    <scope>NUCLEOTIDE SEQUENCE [LARGE SCALE GENOMIC DNA]</scope>
    <source>
        <strain evidence="2 3">DSM 2784</strain>
    </source>
</reference>
<dbReference type="Proteomes" id="UP000199208">
    <property type="component" value="Unassembled WGS sequence"/>
</dbReference>
<dbReference type="Pfam" id="PF01937">
    <property type="entry name" value="ARMT1-like_dom"/>
    <property type="match status" value="1"/>
</dbReference>
<dbReference type="Gene3D" id="1.10.8.380">
    <property type="entry name" value="Uncharacterised protein PF01937, DUF89, domain 1"/>
    <property type="match status" value="1"/>
</dbReference>
<dbReference type="EMBL" id="FMWL01000004">
    <property type="protein sequence ID" value="SCZ78105.1"/>
    <property type="molecule type" value="Genomic_DNA"/>
</dbReference>